<keyword evidence="1" id="KW-1133">Transmembrane helix</keyword>
<keyword evidence="1" id="KW-0812">Transmembrane</keyword>
<gene>
    <name evidence="2" type="ORF">LEP1GSC194_1138</name>
</gene>
<evidence type="ECO:0000256" key="1">
    <source>
        <dbReference type="SAM" id="Phobius"/>
    </source>
</evidence>
<feature type="transmembrane region" description="Helical" evidence="1">
    <location>
        <begin position="20"/>
        <end position="40"/>
    </location>
</feature>
<dbReference type="PATRIC" id="fig|1218565.3.peg.4601"/>
<sequence>MNLKLKPSEKRITFYSFRKYIFLFLRIQNFLYGIKMRFVFSAKK</sequence>
<dbReference type="AlphaFoldDB" id="M6CIP3"/>
<evidence type="ECO:0000313" key="3">
    <source>
        <dbReference type="Proteomes" id="UP000011988"/>
    </source>
</evidence>
<evidence type="ECO:0000313" key="2">
    <source>
        <dbReference type="EMBL" id="EMJ90481.1"/>
    </source>
</evidence>
<protein>
    <submittedName>
        <fullName evidence="2">Uncharacterized protein</fullName>
    </submittedName>
</protein>
<organism evidence="2 3">
    <name type="scientific">Leptospira alstonii serovar Sichuan str. 79601</name>
    <dbReference type="NCBI Taxonomy" id="1218565"/>
    <lineage>
        <taxon>Bacteria</taxon>
        <taxon>Pseudomonadati</taxon>
        <taxon>Spirochaetota</taxon>
        <taxon>Spirochaetia</taxon>
        <taxon>Leptospirales</taxon>
        <taxon>Leptospiraceae</taxon>
        <taxon>Leptospira</taxon>
    </lineage>
</organism>
<name>M6CIP3_9LEPT</name>
<keyword evidence="1" id="KW-0472">Membrane</keyword>
<comment type="caution">
    <text evidence="2">The sequence shown here is derived from an EMBL/GenBank/DDBJ whole genome shotgun (WGS) entry which is preliminary data.</text>
</comment>
<dbReference type="EMBL" id="ANIK01000124">
    <property type="protein sequence ID" value="EMJ90481.1"/>
    <property type="molecule type" value="Genomic_DNA"/>
</dbReference>
<reference evidence="2 3" key="1">
    <citation type="submission" date="2013-01" db="EMBL/GenBank/DDBJ databases">
        <authorList>
            <person name="Harkins D.M."/>
            <person name="Durkin A.S."/>
            <person name="Brinkac L.M."/>
            <person name="Haft D.H."/>
            <person name="Selengut J.D."/>
            <person name="Sanka R."/>
            <person name="DePew J."/>
            <person name="Purushe J."/>
            <person name="Galloway R.L."/>
            <person name="Vinetz J.M."/>
            <person name="Sutton G.G."/>
            <person name="Nierman W.C."/>
            <person name="Fouts D.E."/>
        </authorList>
    </citation>
    <scope>NUCLEOTIDE SEQUENCE [LARGE SCALE GENOMIC DNA]</scope>
    <source>
        <strain evidence="2 3">79601</strain>
    </source>
</reference>
<dbReference type="Proteomes" id="UP000011988">
    <property type="component" value="Unassembled WGS sequence"/>
</dbReference>
<accession>M6CIP3</accession>
<proteinExistence type="predicted"/>